<sequence length="166" mass="19315">MLSELNLIETIETGIDKTTAGTTFNQEGVKALVKSVETLQKFKTEDYGKSFDRTKESLTVESPENMEEIMARYVRTPNDTNDPSYSHLTLPYRVICRERYRKAGQQMKAQFIKELNAHQLLRDRALDGVRIHREFANAYINKMKHSEMIILTREQKEKIEKLLNSS</sequence>
<evidence type="ECO:0000313" key="1">
    <source>
        <dbReference type="EMBL" id="KAL1491700.1"/>
    </source>
</evidence>
<reference evidence="1 2" key="1">
    <citation type="submission" date="2024-05" db="EMBL/GenBank/DDBJ databases">
        <title>Genetic variation in Jamaican populations of the coffee berry borer (Hypothenemus hampei).</title>
        <authorList>
            <person name="Errbii M."/>
            <person name="Myrie A."/>
        </authorList>
    </citation>
    <scope>NUCLEOTIDE SEQUENCE [LARGE SCALE GENOMIC DNA]</scope>
    <source>
        <strain evidence="1">JA-Hopewell-2020-01-JO</strain>
        <tissue evidence="1">Whole body</tissue>
    </source>
</reference>
<keyword evidence="2" id="KW-1185">Reference proteome</keyword>
<comment type="caution">
    <text evidence="1">The sequence shown here is derived from an EMBL/GenBank/DDBJ whole genome shotgun (WGS) entry which is preliminary data.</text>
</comment>
<protein>
    <submittedName>
        <fullName evidence="1">Uncharacterized protein</fullName>
    </submittedName>
</protein>
<dbReference type="Pfam" id="PF16037">
    <property type="entry name" value="DUF4790"/>
    <property type="match status" value="1"/>
</dbReference>
<evidence type="ECO:0000313" key="2">
    <source>
        <dbReference type="Proteomes" id="UP001566132"/>
    </source>
</evidence>
<dbReference type="InterPro" id="IPR032004">
    <property type="entry name" value="DUF4790"/>
</dbReference>
<accession>A0ABD1EAT1</accession>
<proteinExistence type="predicted"/>
<dbReference type="Proteomes" id="UP001566132">
    <property type="component" value="Unassembled WGS sequence"/>
</dbReference>
<name>A0ABD1EAT1_HYPHA</name>
<gene>
    <name evidence="1" type="ORF">ABEB36_012258</name>
</gene>
<dbReference type="AlphaFoldDB" id="A0ABD1EAT1"/>
<dbReference type="EMBL" id="JBDJPC010000009">
    <property type="protein sequence ID" value="KAL1491700.1"/>
    <property type="molecule type" value="Genomic_DNA"/>
</dbReference>
<organism evidence="1 2">
    <name type="scientific">Hypothenemus hampei</name>
    <name type="common">Coffee berry borer</name>
    <dbReference type="NCBI Taxonomy" id="57062"/>
    <lineage>
        <taxon>Eukaryota</taxon>
        <taxon>Metazoa</taxon>
        <taxon>Ecdysozoa</taxon>
        <taxon>Arthropoda</taxon>
        <taxon>Hexapoda</taxon>
        <taxon>Insecta</taxon>
        <taxon>Pterygota</taxon>
        <taxon>Neoptera</taxon>
        <taxon>Endopterygota</taxon>
        <taxon>Coleoptera</taxon>
        <taxon>Polyphaga</taxon>
        <taxon>Cucujiformia</taxon>
        <taxon>Curculionidae</taxon>
        <taxon>Scolytinae</taxon>
        <taxon>Hypothenemus</taxon>
    </lineage>
</organism>